<evidence type="ECO:0000313" key="7">
    <source>
        <dbReference type="EMBL" id="MCJ8501342.1"/>
    </source>
</evidence>
<keyword evidence="2 5" id="KW-0812">Transmembrane</keyword>
<keyword evidence="3 5" id="KW-1133">Transmembrane helix</keyword>
<sequence>MARATTYGARFFLGLLWIYASYDKILNPEAFAYAVYNYQVLPDGGINLTALVLPWVELLMGICLLVGFWLPGAALLSTLLLAGFAGALLFNLYRGLDVQCGCFSTQAGGDPAGYPTVLRDLSFLAVSVYLMVMVTFRGSLQNRGERVQHVPRREGGG</sequence>
<evidence type="ECO:0000256" key="3">
    <source>
        <dbReference type="ARBA" id="ARBA00022989"/>
    </source>
</evidence>
<evidence type="ECO:0000256" key="2">
    <source>
        <dbReference type="ARBA" id="ARBA00022692"/>
    </source>
</evidence>
<feature type="transmembrane region" description="Helical" evidence="5">
    <location>
        <begin position="45"/>
        <end position="66"/>
    </location>
</feature>
<evidence type="ECO:0000256" key="1">
    <source>
        <dbReference type="ARBA" id="ARBA00004141"/>
    </source>
</evidence>
<evidence type="ECO:0000259" key="6">
    <source>
        <dbReference type="Pfam" id="PF07291"/>
    </source>
</evidence>
<dbReference type="InterPro" id="IPR009908">
    <property type="entry name" value="Methylamine_util_MauE"/>
</dbReference>
<name>A0AA41UKD8_9BACT</name>
<feature type="domain" description="Methylamine utilisation protein MauE" evidence="6">
    <location>
        <begin position="6"/>
        <end position="131"/>
    </location>
</feature>
<dbReference type="EMBL" id="JALJRB010000012">
    <property type="protein sequence ID" value="MCJ8501342.1"/>
    <property type="molecule type" value="Genomic_DNA"/>
</dbReference>
<dbReference type="GO" id="GO:0030416">
    <property type="term" value="P:methylamine metabolic process"/>
    <property type="evidence" value="ECO:0007669"/>
    <property type="project" value="InterPro"/>
</dbReference>
<organism evidence="7 8">
    <name type="scientific">Desulfatitalea alkaliphila</name>
    <dbReference type="NCBI Taxonomy" id="2929485"/>
    <lineage>
        <taxon>Bacteria</taxon>
        <taxon>Pseudomonadati</taxon>
        <taxon>Thermodesulfobacteriota</taxon>
        <taxon>Desulfobacteria</taxon>
        <taxon>Desulfobacterales</taxon>
        <taxon>Desulfosarcinaceae</taxon>
        <taxon>Desulfatitalea</taxon>
    </lineage>
</organism>
<accession>A0AA41UKD8</accession>
<keyword evidence="4 5" id="KW-0472">Membrane</keyword>
<evidence type="ECO:0000256" key="5">
    <source>
        <dbReference type="SAM" id="Phobius"/>
    </source>
</evidence>
<dbReference type="GO" id="GO:0016020">
    <property type="term" value="C:membrane"/>
    <property type="evidence" value="ECO:0007669"/>
    <property type="project" value="UniProtKB-SubCell"/>
</dbReference>
<comment type="caution">
    <text evidence="7">The sequence shown here is derived from an EMBL/GenBank/DDBJ whole genome shotgun (WGS) entry which is preliminary data.</text>
</comment>
<evidence type="ECO:0000313" key="8">
    <source>
        <dbReference type="Proteomes" id="UP001165427"/>
    </source>
</evidence>
<protein>
    <submittedName>
        <fullName evidence="7">DoxX family membrane protein</fullName>
    </submittedName>
</protein>
<feature type="transmembrane region" description="Helical" evidence="5">
    <location>
        <begin position="7"/>
        <end position="25"/>
    </location>
</feature>
<comment type="subcellular location">
    <subcellularLocation>
        <location evidence="1">Membrane</location>
        <topology evidence="1">Multi-pass membrane protein</topology>
    </subcellularLocation>
</comment>
<dbReference type="Pfam" id="PF07291">
    <property type="entry name" value="MauE"/>
    <property type="match status" value="1"/>
</dbReference>
<dbReference type="Proteomes" id="UP001165427">
    <property type="component" value="Unassembled WGS sequence"/>
</dbReference>
<proteinExistence type="predicted"/>
<gene>
    <name evidence="7" type="ORF">MRX98_12225</name>
</gene>
<dbReference type="AlphaFoldDB" id="A0AA41UKD8"/>
<dbReference type="RefSeq" id="WP_246908708.1">
    <property type="nucleotide sequence ID" value="NZ_JALJRB010000012.1"/>
</dbReference>
<keyword evidence="8" id="KW-1185">Reference proteome</keyword>
<reference evidence="7" key="1">
    <citation type="submission" date="2022-04" db="EMBL/GenBank/DDBJ databases">
        <title>Desulfatitalea alkaliphila sp. nov., a novel anaerobic sulfate-reducing bacterium isolated from terrestrial mud volcano, Taman Peninsula, Russia.</title>
        <authorList>
            <person name="Khomyakova M.A."/>
            <person name="Merkel A.Y."/>
            <person name="Slobodkin A.I."/>
        </authorList>
    </citation>
    <scope>NUCLEOTIDE SEQUENCE</scope>
    <source>
        <strain evidence="7">M08but</strain>
    </source>
</reference>
<feature type="transmembrane region" description="Helical" evidence="5">
    <location>
        <begin position="121"/>
        <end position="140"/>
    </location>
</feature>
<feature type="transmembrane region" description="Helical" evidence="5">
    <location>
        <begin position="73"/>
        <end position="93"/>
    </location>
</feature>
<evidence type="ECO:0000256" key="4">
    <source>
        <dbReference type="ARBA" id="ARBA00023136"/>
    </source>
</evidence>